<dbReference type="Proteomes" id="UP000308760">
    <property type="component" value="Unassembled WGS sequence"/>
</dbReference>
<sequence length="128" mass="13583">MITKDSESPKLPADRLGPGRAYALASSALAVAAARRFPDGSTYGEIVAYSKGLADRFPGGSELLKPAIVEAMLRTGRGEEGLLDGLDMALVQQLLLMLPHALLAEQELGDAEKQEFINEVLTLTDEGA</sequence>
<dbReference type="OrthoDB" id="5197529at2"/>
<evidence type="ECO:0000313" key="2">
    <source>
        <dbReference type="Proteomes" id="UP000308760"/>
    </source>
</evidence>
<proteinExistence type="predicted"/>
<dbReference type="EMBL" id="STGY01000054">
    <property type="protein sequence ID" value="THV40876.1"/>
    <property type="molecule type" value="Genomic_DNA"/>
</dbReference>
<accession>A0A4V4HS92</accession>
<reference evidence="2" key="1">
    <citation type="submission" date="2019-04" db="EMBL/GenBank/DDBJ databases">
        <title>Nocardioides xinjiangensis sp. nov.</title>
        <authorList>
            <person name="Liu S."/>
        </authorList>
    </citation>
    <scope>NUCLEOTIDE SEQUENCE [LARGE SCALE GENOMIC DNA]</scope>
    <source>
        <strain evidence="2">18</strain>
    </source>
</reference>
<comment type="caution">
    <text evidence="1">The sequence shown here is derived from an EMBL/GenBank/DDBJ whole genome shotgun (WGS) entry which is preliminary data.</text>
</comment>
<protein>
    <submittedName>
        <fullName evidence="1">Uncharacterized protein</fullName>
    </submittedName>
</protein>
<keyword evidence="2" id="KW-1185">Reference proteome</keyword>
<evidence type="ECO:0000313" key="1">
    <source>
        <dbReference type="EMBL" id="THV40876.1"/>
    </source>
</evidence>
<dbReference type="RefSeq" id="WP_136535072.1">
    <property type="nucleotide sequence ID" value="NZ_STGY01000054.1"/>
</dbReference>
<dbReference type="AlphaFoldDB" id="A0A4V4HS92"/>
<organism evidence="1 2">
    <name type="scientific">Glycomyces buryatensis</name>
    <dbReference type="NCBI Taxonomy" id="2570927"/>
    <lineage>
        <taxon>Bacteria</taxon>
        <taxon>Bacillati</taxon>
        <taxon>Actinomycetota</taxon>
        <taxon>Actinomycetes</taxon>
        <taxon>Glycomycetales</taxon>
        <taxon>Glycomycetaceae</taxon>
        <taxon>Glycomyces</taxon>
    </lineage>
</organism>
<gene>
    <name evidence="1" type="ORF">FAB82_13560</name>
</gene>
<reference evidence="1 2" key="2">
    <citation type="submission" date="2019-05" db="EMBL/GenBank/DDBJ databases">
        <title>Glycomyces buryatensis sp. nov.</title>
        <authorList>
            <person name="Nikitina E."/>
        </authorList>
    </citation>
    <scope>NUCLEOTIDE SEQUENCE [LARGE SCALE GENOMIC DNA]</scope>
    <source>
        <strain evidence="1 2">18</strain>
    </source>
</reference>
<name>A0A4V4HS92_9ACTN</name>